<comment type="caution">
    <text evidence="3">The sequence shown here is derived from an EMBL/GenBank/DDBJ whole genome shotgun (WGS) entry which is preliminary data.</text>
</comment>
<name>A0ABT8YCL5_9SPHN</name>
<organism evidence="3 4">
    <name type="scientific">Sphingomonas natans</name>
    <dbReference type="NCBI Taxonomy" id="3063330"/>
    <lineage>
        <taxon>Bacteria</taxon>
        <taxon>Pseudomonadati</taxon>
        <taxon>Pseudomonadota</taxon>
        <taxon>Alphaproteobacteria</taxon>
        <taxon>Sphingomonadales</taxon>
        <taxon>Sphingomonadaceae</taxon>
        <taxon>Sphingomonas</taxon>
    </lineage>
</organism>
<evidence type="ECO:0000256" key="1">
    <source>
        <dbReference type="SAM" id="SignalP"/>
    </source>
</evidence>
<evidence type="ECO:0000259" key="2">
    <source>
        <dbReference type="Pfam" id="PF07589"/>
    </source>
</evidence>
<dbReference type="Pfam" id="PF07589">
    <property type="entry name" value="PEP-CTERM"/>
    <property type="match status" value="1"/>
</dbReference>
<keyword evidence="4" id="KW-1185">Reference proteome</keyword>
<dbReference type="EMBL" id="JAUOTP010000008">
    <property type="protein sequence ID" value="MDO6416063.1"/>
    <property type="molecule type" value="Genomic_DNA"/>
</dbReference>
<protein>
    <submittedName>
        <fullName evidence="3">PEPxxWA-CTERM sorting domain-containing protein</fullName>
    </submittedName>
</protein>
<accession>A0ABT8YCL5</accession>
<reference evidence="3" key="1">
    <citation type="submission" date="2023-07" db="EMBL/GenBank/DDBJ databases">
        <authorList>
            <person name="Kim M."/>
        </authorList>
    </citation>
    <scope>NUCLEOTIDE SEQUENCE</scope>
    <source>
        <strain evidence="3">BIUV-7</strain>
    </source>
</reference>
<proteinExistence type="predicted"/>
<evidence type="ECO:0000313" key="4">
    <source>
        <dbReference type="Proteomes" id="UP001169764"/>
    </source>
</evidence>
<dbReference type="Proteomes" id="UP001169764">
    <property type="component" value="Unassembled WGS sequence"/>
</dbReference>
<dbReference type="NCBIfam" id="TIGR02595">
    <property type="entry name" value="PEP_CTERM"/>
    <property type="match status" value="1"/>
</dbReference>
<sequence>MRHCLAFGLGFFLVAGSANAAPITRVIELKDLASGATSSIGPVNFDFSVSFDNAADIAATDVGLTVTSLSPMLSPMFKFVYTKSSDTLSVGNLPQNGGFVLAGPNKFGALIAAISTNEPLAILFGYSDQAGRPYFSSQVSTIASVPEPATWAMMVGGFGLIGSMMRRRRSTSQGVSALAIGRAR</sequence>
<dbReference type="NCBIfam" id="NF035944">
    <property type="entry name" value="PEPxxWA-CTERM"/>
    <property type="match status" value="1"/>
</dbReference>
<feature type="chain" id="PRO_5045055283" evidence="1">
    <location>
        <begin position="21"/>
        <end position="184"/>
    </location>
</feature>
<feature type="domain" description="Ice-binding protein C-terminal" evidence="2">
    <location>
        <begin position="144"/>
        <end position="169"/>
    </location>
</feature>
<evidence type="ECO:0000313" key="3">
    <source>
        <dbReference type="EMBL" id="MDO6416063.1"/>
    </source>
</evidence>
<feature type="signal peptide" evidence="1">
    <location>
        <begin position="1"/>
        <end position="20"/>
    </location>
</feature>
<gene>
    <name evidence="3" type="ORF">Q4F19_16870</name>
</gene>
<dbReference type="InterPro" id="IPR013424">
    <property type="entry name" value="Ice-binding_C"/>
</dbReference>
<keyword evidence="1" id="KW-0732">Signal</keyword>